<organism evidence="2">
    <name type="scientific">uncultured Desulfobacteraceae bacterium</name>
    <dbReference type="NCBI Taxonomy" id="218296"/>
    <lineage>
        <taxon>Bacteria</taxon>
        <taxon>Pseudomonadati</taxon>
        <taxon>Thermodesulfobacteriota</taxon>
        <taxon>Desulfobacteria</taxon>
        <taxon>Desulfobacterales</taxon>
        <taxon>Desulfobacteraceae</taxon>
        <taxon>environmental samples</taxon>
    </lineage>
</organism>
<evidence type="ECO:0000313" key="2">
    <source>
        <dbReference type="EMBL" id="VEN73969.1"/>
    </source>
</evidence>
<reference evidence="2" key="1">
    <citation type="submission" date="2019-01" db="EMBL/GenBank/DDBJ databases">
        <authorList>
            <consortium name="Genoscope - CEA"/>
            <person name="William W."/>
        </authorList>
    </citation>
    <scope>NUCLEOTIDE SEQUENCE</scope>
    <source>
        <strain evidence="2">CR-1</strain>
    </source>
</reference>
<dbReference type="SUPFAM" id="SSF56935">
    <property type="entry name" value="Porins"/>
    <property type="match status" value="1"/>
</dbReference>
<feature type="chain" id="PRO_5019713075" description="Aromatic hydrocarbon degradation protein" evidence="1">
    <location>
        <begin position="27"/>
        <end position="409"/>
    </location>
</feature>
<dbReference type="EMBL" id="CAACVI010000013">
    <property type="protein sequence ID" value="VEN73969.1"/>
    <property type="molecule type" value="Genomic_DNA"/>
</dbReference>
<keyword evidence="1" id="KW-0732">Signal</keyword>
<dbReference type="Gene3D" id="2.40.160.60">
    <property type="entry name" value="Outer membrane protein transport protein (OMPP1/FadL/TodX)"/>
    <property type="match status" value="1"/>
</dbReference>
<dbReference type="AlphaFoldDB" id="A0A484HL44"/>
<evidence type="ECO:0008006" key="3">
    <source>
        <dbReference type="Google" id="ProtNLM"/>
    </source>
</evidence>
<accession>A0A484HL44</accession>
<proteinExistence type="predicted"/>
<sequence length="409" mass="44447">MFKRQKRTAFVVAAVFLLTWGSAARAGIQLSDVHIDGGVSGDLAQHAEKNILFNPAGLGFEPENFIRAGKGLKLNSPDSGADDFDSYMPSIDAHWRIDDQWSLFGSLRVSNGGGSLYFDDEGAIAERINLFVFNRNAMSASLELEASHYMMKLGAARKIHDHFGVAAGIIGVSAKKNARLHAAGVTTPLGSLPSIHLDYDQSATGLTGFASAHYERRGWSLAVNFTGPVRLAFETDISSDFSLPPSPPPPLPNLPYPDIPGDPGEIREDLPAILSLGVKKNLSLAPGDLEIKTGFAYIFQESATWNSTFDQVAAGFAGGPLSRLGNGYEISVGFSWRPAKSRWTHYASYMYKNMGDAPQYMPGESRRLDFHVMGGGFRWQYSDRLAFSVDFAGLNVFTGVEYVFGVSPD</sequence>
<protein>
    <recommendedName>
        <fullName evidence="3">Aromatic hydrocarbon degradation protein</fullName>
    </recommendedName>
</protein>
<gene>
    <name evidence="2" type="ORF">EPICR_200019</name>
</gene>
<feature type="signal peptide" evidence="1">
    <location>
        <begin position="1"/>
        <end position="26"/>
    </location>
</feature>
<name>A0A484HL44_9BACT</name>
<evidence type="ECO:0000256" key="1">
    <source>
        <dbReference type="SAM" id="SignalP"/>
    </source>
</evidence>